<feature type="compositionally biased region" description="Polar residues" evidence="1">
    <location>
        <begin position="1279"/>
        <end position="1298"/>
    </location>
</feature>
<dbReference type="InterPro" id="IPR018535">
    <property type="entry name" value="DUF1996"/>
</dbReference>
<feature type="domain" description="DUF1996" evidence="2">
    <location>
        <begin position="29"/>
        <end position="269"/>
    </location>
</feature>
<comment type="caution">
    <text evidence="3">The sequence shown here is derived from an EMBL/GenBank/DDBJ whole genome shotgun (WGS) entry which is preliminary data.</text>
</comment>
<evidence type="ECO:0000313" key="4">
    <source>
        <dbReference type="Proteomes" id="UP000319160"/>
    </source>
</evidence>
<evidence type="ECO:0000313" key="3">
    <source>
        <dbReference type="EMBL" id="TRX99100.1"/>
    </source>
</evidence>
<keyword evidence="4" id="KW-1185">Reference proteome</keyword>
<dbReference type="EMBL" id="VFLP01000001">
    <property type="protein sequence ID" value="TRX99100.1"/>
    <property type="molecule type" value="Genomic_DNA"/>
</dbReference>
<reference evidence="4" key="1">
    <citation type="submission" date="2019-06" db="EMBL/GenBank/DDBJ databases">
        <title>Draft genome sequence of the griseofulvin-producing fungus Xylaria cubensis strain G536.</title>
        <authorList>
            <person name="Mead M.E."/>
            <person name="Raja H.A."/>
            <person name="Steenwyk J.L."/>
            <person name="Knowles S.L."/>
            <person name="Oberlies N.H."/>
            <person name="Rokas A."/>
        </authorList>
    </citation>
    <scope>NUCLEOTIDE SEQUENCE [LARGE SCALE GENOMIC DNA]</scope>
    <source>
        <strain evidence="4">G536</strain>
    </source>
</reference>
<gene>
    <name evidence="3" type="ORF">FHL15_000442</name>
</gene>
<feature type="compositionally biased region" description="Basic and acidic residues" evidence="1">
    <location>
        <begin position="1092"/>
        <end position="1102"/>
    </location>
</feature>
<organism evidence="3 4">
    <name type="scientific">Xylaria flabelliformis</name>
    <dbReference type="NCBI Taxonomy" id="2512241"/>
    <lineage>
        <taxon>Eukaryota</taxon>
        <taxon>Fungi</taxon>
        <taxon>Dikarya</taxon>
        <taxon>Ascomycota</taxon>
        <taxon>Pezizomycotina</taxon>
        <taxon>Sordariomycetes</taxon>
        <taxon>Xylariomycetidae</taxon>
        <taxon>Xylariales</taxon>
        <taxon>Xylariaceae</taxon>
        <taxon>Xylaria</taxon>
    </lineage>
</organism>
<proteinExistence type="predicted"/>
<dbReference type="Pfam" id="PF09362">
    <property type="entry name" value="DUF1996"/>
    <property type="match status" value="1"/>
</dbReference>
<dbReference type="PANTHER" id="PTHR43662">
    <property type="match status" value="1"/>
</dbReference>
<dbReference type="Proteomes" id="UP000319160">
    <property type="component" value="Unassembled WGS sequence"/>
</dbReference>
<sequence>MNIVTFLLVGAASALTDIEHKPFMRKNIDPIVTPGQYVSHMHSFYGSDVITKDLPTTAELQKGCPSGENPNDLSIYWAPTLYYVNGNTYTEIYPATFKTYYEQIDHAEIPFPPNFYAVAGNASAKSQADIGQYRVSKLEQIVSSGLGLTCFSDEKITAITWWCDGNGPEDRNSRPRAAFPRSTCSAHMQAILRFPDCVDPNKLTDYTYAAANGGKCPPNMKRMPSLRFSIRYDTRKAIPQGWKGVPPFKLTCGEIGEGYCLHGDFVNGWYEDAAKNMLQARGQTFMRIDGAHGNGKQYSSCKAKDADPNHGTSDYLESLKMMKMRKLDCGDLQVAYHNIGLASTPQNPNAQKPTSGQIDDYIRRLAAIRTLRQFKTSLWNWNGVIDASDIDRASFNLPRWETVPAPLPWRQLRARLAAHNIRLQHRMDTFEPVGDLRLSIREFNENSEKMDHQLVRYWDAASQTGGFQARAADGSRKIVHTINWPEDGNSLWHCLTHWRHRLYVHLERQSWTEIEQLVPGSERIWGRMSILRALHLNIPDSGPPMYGNFQGMMQVIADYFGKEVILFIRPENAFNAHPPEYDYRVFGSRTNGQVNGQLYFVSDVIPEQYQVITHFDNVPVDYSCRLRRRDPHKPGLLDTSHRSADDRFGWINAPWMPPRPLPAQWEPRPLKRTPILDPSRYHIANGSFEWNQFAGLGVALDDDARYGNGALPILPAGWQTERMARLPGENRYPEFPYRFSNRMIVTGVYEDANGKEWHGIWGPISLRPVQAPGFAAYSSRRCDPVKYSGGRKLLPVATYYNEWALATLTLLIIERRIYDSKMGGLAFASGPNPVFTPRMHPYVYRAVRDRCQEKLRKLFVVVATPIEGPAKTSFGDIDLFVAWERKNIFPPLKPTPFSPSHESPKEAICKVLGAIKSKSENKNAATLAIPWPEDLPYTGNEGKANNGIESEGNDEKSLAKLKPLCIQVDVHVCPTLDHLQWMLFKHAHGDLWNLLGATIRPFGLTIDEVGLYVRIPEIEEIDKKKAKVLLSTDPAEILQFLGLKFDDKQWEEPFASDEDVFEYAATCRLFWAKVKESETSADNENPNTLGDETSREIGADKRKLKSNDRRRMAYRPLFRKWIEEYLPACRASARFASTPPPTREEVRQQAFEYFPGTQSMYDARAAAWRIEHQTRTLWNSVIKPAIPENLDDHDHHDDVYKRRCCAAALKKIVLRGDATFGDIVAPPTLRREDGLFDEDAVRVWVRDHWRDVMDVALAANQQRYRDVLKQKELKGATKRTVSGSENSIDTDIPANSQD</sequence>
<feature type="region of interest" description="Disordered" evidence="1">
    <location>
        <begin position="1274"/>
        <end position="1298"/>
    </location>
</feature>
<accession>A0A553IFX1</accession>
<feature type="region of interest" description="Disordered" evidence="1">
    <location>
        <begin position="1080"/>
        <end position="1102"/>
    </location>
</feature>
<name>A0A553IFX1_9PEZI</name>
<feature type="compositionally biased region" description="Polar residues" evidence="1">
    <location>
        <begin position="1080"/>
        <end position="1091"/>
    </location>
</feature>
<evidence type="ECO:0000259" key="2">
    <source>
        <dbReference type="Pfam" id="PF09362"/>
    </source>
</evidence>
<dbReference type="PANTHER" id="PTHR43662:SF12">
    <property type="entry name" value="DUF1996 DOMAIN-CONTAINING PROTEIN-RELATED"/>
    <property type="match status" value="1"/>
</dbReference>
<dbReference type="STRING" id="2512241.A0A553IFX1"/>
<protein>
    <recommendedName>
        <fullName evidence="2">DUF1996 domain-containing protein</fullName>
    </recommendedName>
</protein>
<evidence type="ECO:0000256" key="1">
    <source>
        <dbReference type="SAM" id="MobiDB-lite"/>
    </source>
</evidence>
<dbReference type="OrthoDB" id="4708870at2759"/>